<organism evidence="7 8">
    <name type="scientific">Candidula unifasciata</name>
    <dbReference type="NCBI Taxonomy" id="100452"/>
    <lineage>
        <taxon>Eukaryota</taxon>
        <taxon>Metazoa</taxon>
        <taxon>Spiralia</taxon>
        <taxon>Lophotrochozoa</taxon>
        <taxon>Mollusca</taxon>
        <taxon>Gastropoda</taxon>
        <taxon>Heterobranchia</taxon>
        <taxon>Euthyneura</taxon>
        <taxon>Panpulmonata</taxon>
        <taxon>Eupulmonata</taxon>
        <taxon>Stylommatophora</taxon>
        <taxon>Helicina</taxon>
        <taxon>Helicoidea</taxon>
        <taxon>Geomitridae</taxon>
        <taxon>Candidula</taxon>
    </lineage>
</organism>
<name>A0A8S3YN59_9EUPU</name>
<keyword evidence="3 6" id="KW-0812">Transmembrane</keyword>
<evidence type="ECO:0000256" key="6">
    <source>
        <dbReference type="RuleBase" id="RU361218"/>
    </source>
</evidence>
<dbReference type="PANTHER" id="PTHR19282">
    <property type="entry name" value="TETRASPANIN"/>
    <property type="match status" value="1"/>
</dbReference>
<keyword evidence="8" id="KW-1185">Reference proteome</keyword>
<dbReference type="OrthoDB" id="10016273at2759"/>
<evidence type="ECO:0000256" key="4">
    <source>
        <dbReference type="ARBA" id="ARBA00022989"/>
    </source>
</evidence>
<keyword evidence="5 6" id="KW-0472">Membrane</keyword>
<evidence type="ECO:0000313" key="7">
    <source>
        <dbReference type="EMBL" id="CAG5117838.1"/>
    </source>
</evidence>
<dbReference type="InterPro" id="IPR008952">
    <property type="entry name" value="Tetraspanin_EC2_sf"/>
</dbReference>
<proteinExistence type="inferred from homology"/>
<feature type="transmembrane region" description="Helical" evidence="6">
    <location>
        <begin position="235"/>
        <end position="263"/>
    </location>
</feature>
<feature type="transmembrane region" description="Helical" evidence="6">
    <location>
        <begin position="89"/>
        <end position="110"/>
    </location>
</feature>
<feature type="transmembrane region" description="Helical" evidence="6">
    <location>
        <begin position="54"/>
        <end position="77"/>
    </location>
</feature>
<dbReference type="PANTHER" id="PTHR19282:SF551">
    <property type="entry name" value="RE08073P-RELATED"/>
    <property type="match status" value="1"/>
</dbReference>
<dbReference type="InterPro" id="IPR000301">
    <property type="entry name" value="Tetraspanin_animals"/>
</dbReference>
<evidence type="ECO:0000313" key="8">
    <source>
        <dbReference type="Proteomes" id="UP000678393"/>
    </source>
</evidence>
<gene>
    <name evidence="7" type="ORF">CUNI_LOCUS3396</name>
</gene>
<dbReference type="InterPro" id="IPR018499">
    <property type="entry name" value="Tetraspanin/Peripherin"/>
</dbReference>
<comment type="caution">
    <text evidence="7">The sequence shown here is derived from an EMBL/GenBank/DDBJ whole genome shotgun (WGS) entry which is preliminary data.</text>
</comment>
<dbReference type="EMBL" id="CAJHNH020000460">
    <property type="protein sequence ID" value="CAG5117838.1"/>
    <property type="molecule type" value="Genomic_DNA"/>
</dbReference>
<dbReference type="Pfam" id="PF00335">
    <property type="entry name" value="Tetraspanin"/>
    <property type="match status" value="1"/>
</dbReference>
<dbReference type="Gene3D" id="1.10.1450.10">
    <property type="entry name" value="Tetraspanin"/>
    <property type="match status" value="1"/>
</dbReference>
<comment type="similarity">
    <text evidence="2 6">Belongs to the tetraspanin (TM4SF) family.</text>
</comment>
<dbReference type="AlphaFoldDB" id="A0A8S3YN59"/>
<keyword evidence="4 6" id="KW-1133">Transmembrane helix</keyword>
<dbReference type="PIRSF" id="PIRSF002419">
    <property type="entry name" value="Tetraspanin"/>
    <property type="match status" value="1"/>
</dbReference>
<evidence type="ECO:0000256" key="1">
    <source>
        <dbReference type="ARBA" id="ARBA00004141"/>
    </source>
</evidence>
<reference evidence="7" key="1">
    <citation type="submission" date="2021-04" db="EMBL/GenBank/DDBJ databases">
        <authorList>
            <consortium name="Molecular Ecology Group"/>
        </authorList>
    </citation>
    <scope>NUCLEOTIDE SEQUENCE</scope>
</reference>
<dbReference type="PRINTS" id="PR00259">
    <property type="entry name" value="TMFOUR"/>
</dbReference>
<evidence type="ECO:0000256" key="3">
    <source>
        <dbReference type="ARBA" id="ARBA00022692"/>
    </source>
</evidence>
<protein>
    <recommendedName>
        <fullName evidence="6">Tetraspanin</fullName>
    </recommendedName>
</protein>
<dbReference type="Proteomes" id="UP000678393">
    <property type="component" value="Unassembled WGS sequence"/>
</dbReference>
<evidence type="ECO:0000256" key="5">
    <source>
        <dbReference type="ARBA" id="ARBA00023136"/>
    </source>
</evidence>
<accession>A0A8S3YN59</accession>
<dbReference type="GO" id="GO:0005886">
    <property type="term" value="C:plasma membrane"/>
    <property type="evidence" value="ECO:0007669"/>
    <property type="project" value="TreeGrafter"/>
</dbReference>
<comment type="subcellular location">
    <subcellularLocation>
        <location evidence="1 6">Membrane</location>
        <topology evidence="1 6">Multi-pass membrane protein</topology>
    </subcellularLocation>
</comment>
<feature type="transmembrane region" description="Helical" evidence="6">
    <location>
        <begin position="12"/>
        <end position="34"/>
    </location>
</feature>
<dbReference type="SUPFAM" id="SSF48652">
    <property type="entry name" value="Tetraspanin"/>
    <property type="match status" value="1"/>
</dbReference>
<sequence length="299" mass="34034">MRTERKLVCLKTWFTISLWILWVISAAVCGLLLWLRLDFWTNGYVIVSPTFNHYLILIYMSLVLSAVITVFSICGLIGGCLKVKWMLAMYLMTLVLTAFLTVAAVVYGTIYRVELHNTLLGNSFLKKIINSTYQDDSTHRITRAVNFVQSRLRCCGADSPSDYNQSSWHDFTLNAAANQTDYVGLAPVPASCCKDFFYQQNNPHTCYIAEKNATTDLDIWETGCTEKLQQFLNKYIVAIIGIPAAFFILQVLSIIICSAYICILNSLYVPQPDDLVYDMAHNQEKSPYPSRGDYTEYYK</sequence>
<evidence type="ECO:0000256" key="2">
    <source>
        <dbReference type="ARBA" id="ARBA00006840"/>
    </source>
</evidence>